<organism evidence="1 2">
    <name type="scientific">Pontibacter lucknowensis</name>
    <dbReference type="NCBI Taxonomy" id="1077936"/>
    <lineage>
        <taxon>Bacteria</taxon>
        <taxon>Pseudomonadati</taxon>
        <taxon>Bacteroidota</taxon>
        <taxon>Cytophagia</taxon>
        <taxon>Cytophagales</taxon>
        <taxon>Hymenobacteraceae</taxon>
        <taxon>Pontibacter</taxon>
    </lineage>
</organism>
<gene>
    <name evidence="1" type="ORF">SAMN05421545_2081</name>
</gene>
<accession>A0A1N6XDW5</accession>
<sequence length="57" mass="6673">MTFGQASFECPKIRLISEIMQFIFEKPMLWRCLAVTQKGRLKFSGPLMEIVLECRYG</sequence>
<dbReference type="Proteomes" id="UP000185924">
    <property type="component" value="Unassembled WGS sequence"/>
</dbReference>
<reference evidence="2" key="1">
    <citation type="submission" date="2017-01" db="EMBL/GenBank/DDBJ databases">
        <authorList>
            <person name="Varghese N."/>
            <person name="Submissions S."/>
        </authorList>
    </citation>
    <scope>NUCLEOTIDE SEQUENCE [LARGE SCALE GENOMIC DNA]</scope>
    <source>
        <strain evidence="2">DM9</strain>
    </source>
</reference>
<evidence type="ECO:0000313" key="2">
    <source>
        <dbReference type="Proteomes" id="UP000185924"/>
    </source>
</evidence>
<dbReference type="EMBL" id="FTNM01000002">
    <property type="protein sequence ID" value="SIR00431.1"/>
    <property type="molecule type" value="Genomic_DNA"/>
</dbReference>
<keyword evidence="2" id="KW-1185">Reference proteome</keyword>
<name>A0A1N6XDW5_9BACT</name>
<protein>
    <submittedName>
        <fullName evidence="1">Uncharacterized protein</fullName>
    </submittedName>
</protein>
<evidence type="ECO:0000313" key="1">
    <source>
        <dbReference type="EMBL" id="SIR00431.1"/>
    </source>
</evidence>
<dbReference type="AlphaFoldDB" id="A0A1N6XDW5"/>
<proteinExistence type="predicted"/>